<comment type="similarity">
    <text evidence="1 4">Belongs to the glycosyl hydrolase 1 family.</text>
</comment>
<keyword evidence="6" id="KW-1185">Reference proteome</keyword>
<keyword evidence="3" id="KW-0326">Glycosidase</keyword>
<evidence type="ECO:0000313" key="5">
    <source>
        <dbReference type="EMBL" id="KAK4388696.1"/>
    </source>
</evidence>
<protein>
    <submittedName>
        <fullName evidence="5">Strictosidine-O-beta-D-glucosidase</fullName>
    </submittedName>
</protein>
<dbReference type="InterPro" id="IPR017853">
    <property type="entry name" value="GH"/>
</dbReference>
<dbReference type="PANTHER" id="PTHR10353:SF36">
    <property type="entry name" value="LP05116P"/>
    <property type="match status" value="1"/>
</dbReference>
<gene>
    <name evidence="5" type="ORF">Sango_2206600</name>
</gene>
<evidence type="ECO:0000256" key="2">
    <source>
        <dbReference type="ARBA" id="ARBA00022801"/>
    </source>
</evidence>
<dbReference type="AlphaFoldDB" id="A0AAE1W8U7"/>
<name>A0AAE1W8U7_9LAMI</name>
<evidence type="ECO:0000313" key="6">
    <source>
        <dbReference type="Proteomes" id="UP001289374"/>
    </source>
</evidence>
<dbReference type="Proteomes" id="UP001289374">
    <property type="component" value="Unassembled WGS sequence"/>
</dbReference>
<dbReference type="GO" id="GO:0008422">
    <property type="term" value="F:beta-glucosidase activity"/>
    <property type="evidence" value="ECO:0007669"/>
    <property type="project" value="TreeGrafter"/>
</dbReference>
<reference evidence="5" key="1">
    <citation type="submission" date="2020-06" db="EMBL/GenBank/DDBJ databases">
        <authorList>
            <person name="Li T."/>
            <person name="Hu X."/>
            <person name="Zhang T."/>
            <person name="Song X."/>
            <person name="Zhang H."/>
            <person name="Dai N."/>
            <person name="Sheng W."/>
            <person name="Hou X."/>
            <person name="Wei L."/>
        </authorList>
    </citation>
    <scope>NUCLEOTIDE SEQUENCE</scope>
    <source>
        <strain evidence="5">K16</strain>
        <tissue evidence="5">Leaf</tissue>
    </source>
</reference>
<evidence type="ECO:0000256" key="3">
    <source>
        <dbReference type="ARBA" id="ARBA00023295"/>
    </source>
</evidence>
<dbReference type="PANTHER" id="PTHR10353">
    <property type="entry name" value="GLYCOSYL HYDROLASE"/>
    <property type="match status" value="1"/>
</dbReference>
<dbReference type="SUPFAM" id="SSF51445">
    <property type="entry name" value="(Trans)glycosidases"/>
    <property type="match status" value="1"/>
</dbReference>
<dbReference type="Gene3D" id="3.20.20.80">
    <property type="entry name" value="Glycosidases"/>
    <property type="match status" value="2"/>
</dbReference>
<dbReference type="PRINTS" id="PR00131">
    <property type="entry name" value="GLHYDRLASE1"/>
</dbReference>
<accession>A0AAE1W8U7</accession>
<organism evidence="5 6">
    <name type="scientific">Sesamum angolense</name>
    <dbReference type="NCBI Taxonomy" id="2727404"/>
    <lineage>
        <taxon>Eukaryota</taxon>
        <taxon>Viridiplantae</taxon>
        <taxon>Streptophyta</taxon>
        <taxon>Embryophyta</taxon>
        <taxon>Tracheophyta</taxon>
        <taxon>Spermatophyta</taxon>
        <taxon>Magnoliopsida</taxon>
        <taxon>eudicotyledons</taxon>
        <taxon>Gunneridae</taxon>
        <taxon>Pentapetalae</taxon>
        <taxon>asterids</taxon>
        <taxon>lamiids</taxon>
        <taxon>Lamiales</taxon>
        <taxon>Pedaliaceae</taxon>
        <taxon>Sesamum</taxon>
    </lineage>
</organism>
<evidence type="ECO:0000256" key="1">
    <source>
        <dbReference type="ARBA" id="ARBA00010838"/>
    </source>
</evidence>
<keyword evidence="2" id="KW-0378">Hydrolase</keyword>
<dbReference type="InterPro" id="IPR001360">
    <property type="entry name" value="Glyco_hydro_1"/>
</dbReference>
<dbReference type="GO" id="GO:0005975">
    <property type="term" value="P:carbohydrate metabolic process"/>
    <property type="evidence" value="ECO:0007669"/>
    <property type="project" value="InterPro"/>
</dbReference>
<dbReference type="EMBL" id="JACGWL010000013">
    <property type="protein sequence ID" value="KAK4388696.1"/>
    <property type="molecule type" value="Genomic_DNA"/>
</dbReference>
<evidence type="ECO:0000256" key="4">
    <source>
        <dbReference type="RuleBase" id="RU003690"/>
    </source>
</evidence>
<dbReference type="Pfam" id="PF00232">
    <property type="entry name" value="Glyco_hydro_1"/>
    <property type="match status" value="1"/>
</dbReference>
<proteinExistence type="inferred from homology"/>
<comment type="caution">
    <text evidence="5">The sequence shown here is derived from an EMBL/GenBank/DDBJ whole genome shotgun (WGS) entry which is preliminary data.</text>
</comment>
<reference evidence="5" key="2">
    <citation type="journal article" date="2024" name="Plant">
        <title>Genomic evolution and insights into agronomic trait innovations of Sesamum species.</title>
        <authorList>
            <person name="Miao H."/>
            <person name="Wang L."/>
            <person name="Qu L."/>
            <person name="Liu H."/>
            <person name="Sun Y."/>
            <person name="Le M."/>
            <person name="Wang Q."/>
            <person name="Wei S."/>
            <person name="Zheng Y."/>
            <person name="Lin W."/>
            <person name="Duan Y."/>
            <person name="Cao H."/>
            <person name="Xiong S."/>
            <person name="Wang X."/>
            <person name="Wei L."/>
            <person name="Li C."/>
            <person name="Ma Q."/>
            <person name="Ju M."/>
            <person name="Zhao R."/>
            <person name="Li G."/>
            <person name="Mu C."/>
            <person name="Tian Q."/>
            <person name="Mei H."/>
            <person name="Zhang T."/>
            <person name="Gao T."/>
            <person name="Zhang H."/>
        </authorList>
    </citation>
    <scope>NUCLEOTIDE SEQUENCE</scope>
    <source>
        <strain evidence="5">K16</strain>
    </source>
</reference>
<sequence>MDNGSKGLVAAFVDKIHELMHPVSPDGDLKITRNDFPPNFVFGTGTSAYQGGKALVSGSFTLNTPGRIDDGSNGNVAADMYTKYKDDIKMMKSMGFDAYRFSISWSRILPGTSKGYIGIALNALWCEPYKKDDADDIEAAKRAMDFGLGWFLEPVLTGQYPKRMRDFVPSENLAPISEREAEMLKGSIDFLGLNYYTAIYAANNPNPGADVQEGYYRDQHVKFSYTDPLGNLIGKQGWTKKNDYSLTAKDACADSMREDYLKRHLQKLLDAINNEDGEGIEVATHTLQHTERQQYWQLEWKRLPPVGVALQEISGSGLVEVERQGFRYPALPGRSSGHPKGCERAVLLDVAHVLYMVLSSCFEVFMPHIPIPSPRWSIHL</sequence>